<dbReference type="InterPro" id="IPR015867">
    <property type="entry name" value="N-reg_PII/ATP_PRibTrfase_C"/>
</dbReference>
<evidence type="ECO:0000313" key="2">
    <source>
        <dbReference type="Proteomes" id="UP000316649"/>
    </source>
</evidence>
<dbReference type="OrthoDB" id="5296902at2"/>
<protein>
    <submittedName>
        <fullName evidence="1">DUF3240 domain-containing protein</fullName>
    </submittedName>
</protein>
<dbReference type="Gene3D" id="3.30.70.120">
    <property type="match status" value="1"/>
</dbReference>
<keyword evidence="2" id="KW-1185">Reference proteome</keyword>
<organism evidence="1 2">
    <name type="scientific">Sedimenticola selenatireducens</name>
    <dbReference type="NCBI Taxonomy" id="191960"/>
    <lineage>
        <taxon>Bacteria</taxon>
        <taxon>Pseudomonadati</taxon>
        <taxon>Pseudomonadota</taxon>
        <taxon>Gammaproteobacteria</taxon>
        <taxon>Chromatiales</taxon>
        <taxon>Sedimenticolaceae</taxon>
        <taxon>Sedimenticola</taxon>
    </lineage>
</organism>
<dbReference type="InterPro" id="IPR011322">
    <property type="entry name" value="N-reg_PII-like_a/b"/>
</dbReference>
<dbReference type="AlphaFoldDB" id="A0A558E1N9"/>
<dbReference type="InterPro" id="IPR021634">
    <property type="entry name" value="DUF3240"/>
</dbReference>
<dbReference type="EMBL" id="VMNH01000009">
    <property type="protein sequence ID" value="TVO75097.1"/>
    <property type="molecule type" value="Genomic_DNA"/>
</dbReference>
<dbReference type="Proteomes" id="UP000316649">
    <property type="component" value="Unassembled WGS sequence"/>
</dbReference>
<comment type="caution">
    <text evidence="1">The sequence shown here is derived from an EMBL/GenBank/DDBJ whole genome shotgun (WGS) entry which is preliminary data.</text>
</comment>
<accession>A0A558E1N9</accession>
<evidence type="ECO:0000313" key="1">
    <source>
        <dbReference type="EMBL" id="TVO75097.1"/>
    </source>
</evidence>
<gene>
    <name evidence="1" type="ORF">FHP88_08775</name>
</gene>
<name>A0A558E1N9_9GAMM</name>
<proteinExistence type="predicted"/>
<reference evidence="1 2" key="1">
    <citation type="submission" date="2019-07" db="EMBL/GenBank/DDBJ databases">
        <title>The pathways for chlorine oxyanion respiration interact through the shared metabolite chlorate.</title>
        <authorList>
            <person name="Barnum T.P."/>
            <person name="Cheng Y."/>
            <person name="Hill K.A."/>
            <person name="Lucas L.N."/>
            <person name="Carlson H.K."/>
            <person name="Coates J.D."/>
        </authorList>
    </citation>
    <scope>NUCLEOTIDE SEQUENCE [LARGE SCALE GENOMIC DNA]</scope>
    <source>
        <strain evidence="1 2">BK-1</strain>
    </source>
</reference>
<sequence length="114" mass="12693">MGQYNIKVKNVKMKILTILIHSEAQQALLDKIRSLKEVNGFTFSHAEGHGTHVEDNDFLAARDKVVGHSARLRVDMLLDNLACEKVIAMLKESKGPLKGHTVFWVTATETSGHI</sequence>
<dbReference type="SUPFAM" id="SSF54913">
    <property type="entry name" value="GlnB-like"/>
    <property type="match status" value="1"/>
</dbReference>
<dbReference type="Pfam" id="PF11582">
    <property type="entry name" value="DUF3240"/>
    <property type="match status" value="1"/>
</dbReference>